<evidence type="ECO:0000256" key="2">
    <source>
        <dbReference type="ARBA" id="ARBA00022475"/>
    </source>
</evidence>
<dbReference type="PANTHER" id="PTHR21137:SF35">
    <property type="entry name" value="ODORANT RECEPTOR 19A-RELATED"/>
    <property type="match status" value="1"/>
</dbReference>
<keyword evidence="3" id="KW-0716">Sensory transduction</keyword>
<evidence type="ECO:0000256" key="4">
    <source>
        <dbReference type="ARBA" id="ARBA00022692"/>
    </source>
</evidence>
<dbReference type="PANTHER" id="PTHR21137">
    <property type="entry name" value="ODORANT RECEPTOR"/>
    <property type="match status" value="1"/>
</dbReference>
<feature type="transmembrane region" description="Helical" evidence="10">
    <location>
        <begin position="125"/>
        <end position="147"/>
    </location>
</feature>
<evidence type="ECO:0000256" key="9">
    <source>
        <dbReference type="ARBA" id="ARBA00023224"/>
    </source>
</evidence>
<evidence type="ECO:0000256" key="8">
    <source>
        <dbReference type="ARBA" id="ARBA00023170"/>
    </source>
</evidence>
<sequence length="247" mass="28227">MGLSLAPLLEYKKCERENIEKNIQEICGLIGNIWLPIDLNGTPYKHMYYIFQVYCSFVLYHTSSLISFSMLETVGHVILRFRHVKNVFLEALSERQHSVRVEKFKNAVRYHVTVMRIAKLVNSSFNMCMFVHVLLSGAVLGCGGYRLLKDFSLGAICMCVGWFLAMSMVCYGGQKLREESMSIGDAIYESNWPHLNKELQKDIMLVILRCQTPISLHGGPFGYMSYTTILTILKTSYSYLTLLSQTT</sequence>
<dbReference type="EMBL" id="MT598230">
    <property type="protein sequence ID" value="QNH68039.1"/>
    <property type="molecule type" value="mRNA"/>
</dbReference>
<keyword evidence="8 11" id="KW-0675">Receptor</keyword>
<keyword evidence="9" id="KW-0807">Transducer</keyword>
<keyword evidence="6 10" id="KW-1133">Transmembrane helix</keyword>
<keyword evidence="7 10" id="KW-0472">Membrane</keyword>
<dbReference type="GO" id="GO:0005886">
    <property type="term" value="C:plasma membrane"/>
    <property type="evidence" value="ECO:0007669"/>
    <property type="project" value="UniProtKB-SubCell"/>
</dbReference>
<protein>
    <submittedName>
        <fullName evidence="11">Odorant receptor 13</fullName>
    </submittedName>
</protein>
<organism evidence="11">
    <name type="scientific">Apriona germarii</name>
    <name type="common">Mulberry longhorn beetle</name>
    <name type="synonym">Lamia germarii</name>
    <dbReference type="NCBI Taxonomy" id="157307"/>
    <lineage>
        <taxon>Eukaryota</taxon>
        <taxon>Metazoa</taxon>
        <taxon>Ecdysozoa</taxon>
        <taxon>Arthropoda</taxon>
        <taxon>Hexapoda</taxon>
        <taxon>Insecta</taxon>
        <taxon>Pterygota</taxon>
        <taxon>Neoptera</taxon>
        <taxon>Endopterygota</taxon>
        <taxon>Coleoptera</taxon>
        <taxon>Polyphaga</taxon>
        <taxon>Cucujiformia</taxon>
        <taxon>Chrysomeloidea</taxon>
        <taxon>Cerambycidae</taxon>
        <taxon>Lamiinae</taxon>
        <taxon>Batocerini</taxon>
        <taxon>Apriona</taxon>
    </lineage>
</organism>
<keyword evidence="2" id="KW-1003">Cell membrane</keyword>
<evidence type="ECO:0000256" key="10">
    <source>
        <dbReference type="SAM" id="Phobius"/>
    </source>
</evidence>
<evidence type="ECO:0000256" key="6">
    <source>
        <dbReference type="ARBA" id="ARBA00022989"/>
    </source>
</evidence>
<dbReference type="AlphaFoldDB" id="A0A7H9SLN0"/>
<reference evidence="11" key="2">
    <citation type="submission" date="2020-06" db="EMBL/GenBank/DDBJ databases">
        <authorList>
            <person name="Qian J."/>
        </authorList>
    </citation>
    <scope>NUCLEOTIDE SEQUENCE</scope>
    <source>
        <tissue evidence="11">Antenna</tissue>
    </source>
</reference>
<proteinExistence type="evidence at transcript level"/>
<dbReference type="GO" id="GO:0007165">
    <property type="term" value="P:signal transduction"/>
    <property type="evidence" value="ECO:0007669"/>
    <property type="project" value="UniProtKB-KW"/>
</dbReference>
<feature type="transmembrane region" description="Helical" evidence="10">
    <location>
        <begin position="153"/>
        <end position="173"/>
    </location>
</feature>
<dbReference type="GO" id="GO:0005549">
    <property type="term" value="F:odorant binding"/>
    <property type="evidence" value="ECO:0007669"/>
    <property type="project" value="InterPro"/>
</dbReference>
<name>A0A7H9SLN0_APRGE</name>
<keyword evidence="4 10" id="KW-0812">Transmembrane</keyword>
<evidence type="ECO:0000256" key="7">
    <source>
        <dbReference type="ARBA" id="ARBA00023136"/>
    </source>
</evidence>
<evidence type="ECO:0000313" key="11">
    <source>
        <dbReference type="EMBL" id="QNH68039.1"/>
    </source>
</evidence>
<evidence type="ECO:0000256" key="5">
    <source>
        <dbReference type="ARBA" id="ARBA00022725"/>
    </source>
</evidence>
<accession>A0A7H9SLN0</accession>
<evidence type="ECO:0000256" key="1">
    <source>
        <dbReference type="ARBA" id="ARBA00004651"/>
    </source>
</evidence>
<keyword evidence="5" id="KW-0552">Olfaction</keyword>
<evidence type="ECO:0000256" key="3">
    <source>
        <dbReference type="ARBA" id="ARBA00022606"/>
    </source>
</evidence>
<dbReference type="GO" id="GO:0004984">
    <property type="term" value="F:olfactory receptor activity"/>
    <property type="evidence" value="ECO:0007669"/>
    <property type="project" value="InterPro"/>
</dbReference>
<comment type="subcellular location">
    <subcellularLocation>
        <location evidence="1">Cell membrane</location>
        <topology evidence="1">Multi-pass membrane protein</topology>
    </subcellularLocation>
</comment>
<dbReference type="InterPro" id="IPR004117">
    <property type="entry name" value="7tm6_olfct_rcpt"/>
</dbReference>
<feature type="transmembrane region" description="Helical" evidence="10">
    <location>
        <begin position="49"/>
        <end position="71"/>
    </location>
</feature>
<dbReference type="Pfam" id="PF02949">
    <property type="entry name" value="7tm_6"/>
    <property type="match status" value="1"/>
</dbReference>
<reference evidence="11" key="1">
    <citation type="journal article" date="2020" name="Front. Physiol.">
        <title>Identification and Expression Profile of Olfactory Receptor Genes Based on Apriona germari (Hope) Antennal Transcriptome.</title>
        <authorList>
            <person name="Qian J.L."/>
            <person name="Mang D.Z."/>
            <person name="Lv G.C."/>
            <person name="Ye J."/>
            <person name="Li Z.Q."/>
            <person name="Chu B."/>
            <person name="Sun L."/>
            <person name="Liu Y.J."/>
            <person name="Zhang L.W."/>
        </authorList>
    </citation>
    <scope>NUCLEOTIDE SEQUENCE</scope>
    <source>
        <tissue evidence="11">Antenna</tissue>
    </source>
</reference>